<protein>
    <submittedName>
        <fullName evidence="1">Uncharacterized protein</fullName>
    </submittedName>
</protein>
<sequence length="57" mass="5964">MRSTITRTRRDATCLLAGLALLVTGVVVAECGPGVTAGSADVQLVRAIPHRVSFEAR</sequence>
<organism evidence="1 2">
    <name type="scientific">Nakamurella flavida</name>
    <dbReference type="NCBI Taxonomy" id="363630"/>
    <lineage>
        <taxon>Bacteria</taxon>
        <taxon>Bacillati</taxon>
        <taxon>Actinomycetota</taxon>
        <taxon>Actinomycetes</taxon>
        <taxon>Nakamurellales</taxon>
        <taxon>Nakamurellaceae</taxon>
        <taxon>Nakamurella</taxon>
    </lineage>
</organism>
<accession>A0A939C261</accession>
<gene>
    <name evidence="1" type="ORF">JL107_07085</name>
</gene>
<reference evidence="1" key="1">
    <citation type="submission" date="2021-01" db="EMBL/GenBank/DDBJ databases">
        <title>KCTC 19127 draft genome.</title>
        <authorList>
            <person name="An D."/>
        </authorList>
    </citation>
    <scope>NUCLEOTIDE SEQUENCE</scope>
    <source>
        <strain evidence="1">KCTC 19127</strain>
    </source>
</reference>
<keyword evidence="2" id="KW-1185">Reference proteome</keyword>
<dbReference type="Proteomes" id="UP000663801">
    <property type="component" value="Unassembled WGS sequence"/>
</dbReference>
<proteinExistence type="predicted"/>
<dbReference type="RefSeq" id="WP_205256291.1">
    <property type="nucleotide sequence ID" value="NZ_BAAAPV010000001.1"/>
</dbReference>
<dbReference type="EMBL" id="JAERWL010000006">
    <property type="protein sequence ID" value="MBM9476205.1"/>
    <property type="molecule type" value="Genomic_DNA"/>
</dbReference>
<comment type="caution">
    <text evidence="1">The sequence shown here is derived from an EMBL/GenBank/DDBJ whole genome shotgun (WGS) entry which is preliminary data.</text>
</comment>
<dbReference type="AlphaFoldDB" id="A0A939C261"/>
<name>A0A939C261_9ACTN</name>
<evidence type="ECO:0000313" key="1">
    <source>
        <dbReference type="EMBL" id="MBM9476205.1"/>
    </source>
</evidence>
<evidence type="ECO:0000313" key="2">
    <source>
        <dbReference type="Proteomes" id="UP000663801"/>
    </source>
</evidence>